<protein>
    <submittedName>
        <fullName evidence="1">Uncharacterized protein</fullName>
    </submittedName>
</protein>
<comment type="caution">
    <text evidence="1">The sequence shown here is derived from an EMBL/GenBank/DDBJ whole genome shotgun (WGS) entry which is preliminary data.</text>
</comment>
<dbReference type="RefSeq" id="WP_096344070.1">
    <property type="nucleotide sequence ID" value="NZ_NWMW01000002.1"/>
</dbReference>
<evidence type="ECO:0000313" key="1">
    <source>
        <dbReference type="EMBL" id="PCD02694.1"/>
    </source>
</evidence>
<gene>
    <name evidence="1" type="ORF">COC42_15025</name>
</gene>
<dbReference type="Proteomes" id="UP000218366">
    <property type="component" value="Unassembled WGS sequence"/>
</dbReference>
<reference evidence="1 2" key="1">
    <citation type="submission" date="2017-09" db="EMBL/GenBank/DDBJ databases">
        <title>Sphingomonas spermidinifaciens 9NM-10, whole genome shotgun sequence.</title>
        <authorList>
            <person name="Feng G."/>
            <person name="Zhu H."/>
        </authorList>
    </citation>
    <scope>NUCLEOTIDE SEQUENCE [LARGE SCALE GENOMIC DNA]</scope>
    <source>
        <strain evidence="1 2">9NM-10</strain>
    </source>
</reference>
<dbReference type="OrthoDB" id="7473760at2"/>
<dbReference type="EMBL" id="NWMW01000002">
    <property type="protein sequence ID" value="PCD02694.1"/>
    <property type="molecule type" value="Genomic_DNA"/>
</dbReference>
<keyword evidence="2" id="KW-1185">Reference proteome</keyword>
<evidence type="ECO:0000313" key="2">
    <source>
        <dbReference type="Proteomes" id="UP000218366"/>
    </source>
</evidence>
<organism evidence="1 2">
    <name type="scientific">Sphingomonas spermidinifaciens</name>
    <dbReference type="NCBI Taxonomy" id="1141889"/>
    <lineage>
        <taxon>Bacteria</taxon>
        <taxon>Pseudomonadati</taxon>
        <taxon>Pseudomonadota</taxon>
        <taxon>Alphaproteobacteria</taxon>
        <taxon>Sphingomonadales</taxon>
        <taxon>Sphingomonadaceae</taxon>
        <taxon>Sphingomonas</taxon>
    </lineage>
</organism>
<name>A0A2A4B4V6_9SPHN</name>
<dbReference type="AlphaFoldDB" id="A0A2A4B4V6"/>
<sequence>MARGPDAGALVERALNLSAAAAGVPMRIVEASATRWASATFAGARHVLDLEVGGDRASRAWLGALGEAELPMRGQLMADCTVVATRVGERSVCARVEALTVETA</sequence>
<accession>A0A2A4B4V6</accession>
<proteinExistence type="predicted"/>